<dbReference type="EMBL" id="CAJNJA010027076">
    <property type="protein sequence ID" value="CAE7569694.1"/>
    <property type="molecule type" value="Genomic_DNA"/>
</dbReference>
<dbReference type="GO" id="GO:0005634">
    <property type="term" value="C:nucleus"/>
    <property type="evidence" value="ECO:0007669"/>
    <property type="project" value="TreeGrafter"/>
</dbReference>
<feature type="domain" description="SBNO alpha/beta" evidence="5">
    <location>
        <begin position="946"/>
        <end position="1066"/>
    </location>
</feature>
<evidence type="ECO:0000256" key="2">
    <source>
        <dbReference type="SAM" id="MobiDB-lite"/>
    </source>
</evidence>
<dbReference type="PANTHER" id="PTHR12706:SF30">
    <property type="entry name" value="PROTEIN STRAWBERRY NOTCH-RELATED"/>
    <property type="match status" value="1"/>
</dbReference>
<dbReference type="InterPro" id="IPR026937">
    <property type="entry name" value="SBNO_Helicase_C_dom"/>
</dbReference>
<dbReference type="Pfam" id="PF13872">
    <property type="entry name" value="AAA_34"/>
    <property type="match status" value="1"/>
</dbReference>
<organism evidence="6 7">
    <name type="scientific">Symbiodinium necroappetens</name>
    <dbReference type="NCBI Taxonomy" id="1628268"/>
    <lineage>
        <taxon>Eukaryota</taxon>
        <taxon>Sar</taxon>
        <taxon>Alveolata</taxon>
        <taxon>Dinophyceae</taxon>
        <taxon>Suessiales</taxon>
        <taxon>Symbiodiniaceae</taxon>
        <taxon>Symbiodinium</taxon>
    </lineage>
</organism>
<evidence type="ECO:0000259" key="4">
    <source>
        <dbReference type="Pfam" id="PF13872"/>
    </source>
</evidence>
<dbReference type="GO" id="GO:0006355">
    <property type="term" value="P:regulation of DNA-templated transcription"/>
    <property type="evidence" value="ECO:0007669"/>
    <property type="project" value="InterPro"/>
</dbReference>
<dbReference type="Gene3D" id="3.40.50.300">
    <property type="entry name" value="P-loop containing nucleotide triphosphate hydrolases"/>
    <property type="match status" value="1"/>
</dbReference>
<dbReference type="PANTHER" id="PTHR12706">
    <property type="entry name" value="STRAWBERRY NOTCH-RELATED"/>
    <property type="match status" value="1"/>
</dbReference>
<reference evidence="6" key="1">
    <citation type="submission" date="2021-02" db="EMBL/GenBank/DDBJ databases">
        <authorList>
            <person name="Dougan E. K."/>
            <person name="Rhodes N."/>
            <person name="Thang M."/>
            <person name="Chan C."/>
        </authorList>
    </citation>
    <scope>NUCLEOTIDE SEQUENCE</scope>
</reference>
<dbReference type="AlphaFoldDB" id="A0A812UM61"/>
<protein>
    <submittedName>
        <fullName evidence="6">Let-765 protein</fullName>
    </submittedName>
</protein>
<dbReference type="InterPro" id="IPR039187">
    <property type="entry name" value="SNO_AAA"/>
</dbReference>
<comment type="similarity">
    <text evidence="1">Belongs to the SBNO family.</text>
</comment>
<dbReference type="Pfam" id="PF25373">
    <property type="entry name" value="SBNO"/>
    <property type="match status" value="1"/>
</dbReference>
<evidence type="ECO:0000256" key="1">
    <source>
        <dbReference type="ARBA" id="ARBA00006992"/>
    </source>
</evidence>
<evidence type="ECO:0000259" key="3">
    <source>
        <dbReference type="Pfam" id="PF13871"/>
    </source>
</evidence>
<dbReference type="GO" id="GO:0042393">
    <property type="term" value="F:histone binding"/>
    <property type="evidence" value="ECO:0007669"/>
    <property type="project" value="TreeGrafter"/>
</dbReference>
<feature type="region of interest" description="Disordered" evidence="2">
    <location>
        <begin position="1"/>
        <end position="41"/>
    </location>
</feature>
<dbReference type="InterPro" id="IPR057332">
    <property type="entry name" value="SBNO_a/b_dom"/>
</dbReference>
<name>A0A812UM61_9DINO</name>
<dbReference type="Pfam" id="PF13871">
    <property type="entry name" value="Helicase_C_4"/>
    <property type="match status" value="1"/>
</dbReference>
<dbReference type="SUPFAM" id="SSF52540">
    <property type="entry name" value="P-loop containing nucleoside triphosphate hydrolases"/>
    <property type="match status" value="2"/>
</dbReference>
<dbReference type="Proteomes" id="UP000601435">
    <property type="component" value="Unassembled WGS sequence"/>
</dbReference>
<feature type="domain" description="Strawberry notch helicase C" evidence="3">
    <location>
        <begin position="615"/>
        <end position="908"/>
    </location>
</feature>
<evidence type="ECO:0000313" key="7">
    <source>
        <dbReference type="Proteomes" id="UP000601435"/>
    </source>
</evidence>
<dbReference type="GO" id="GO:0031490">
    <property type="term" value="F:chromatin DNA binding"/>
    <property type="evidence" value="ECO:0007669"/>
    <property type="project" value="TreeGrafter"/>
</dbReference>
<evidence type="ECO:0000259" key="5">
    <source>
        <dbReference type="Pfam" id="PF25373"/>
    </source>
</evidence>
<sequence>MQLSSTNSVEIDLLSQEEVNDSRDDLPASNSKTPAPCDVTVESEEDAVLLTPQKPVRARKHPSSPAKIWSFARRSLGRHVDSSGWVGSRPTEAAEAWVFPACPGGRQSAVSSHAGPECELVENRNDLEDDDDGNEARVVSFRRSCMLPDDVGIEHPDPLCEPQAIRDTKPEPFTGQDSIRIPLRLLEDGKLSSPQLEAVGLAARRFQQRLPSGARCGFLLGDGTGCGKGRCIAALILDQWNSGSRRHVWLSATADLYQDAIRDLQDLKTGIPVCNLARVRTRGELDAAHSADPELAKLGKNKDGVLFLTYALLVSSGGSSSKKSNISRFQQLLAWLCHRGPRGSGLIVLDEAHKAKNLDAGSRCAALVEELQAACSDCPVLYATATGATEVSHMQYMVRLGLWGEQGLPGKSVQPPFSTFASFKKVVEKGGVTAMELVAVQLRLLGSISCRSLSYNGTKFELCTAALSTTEIEQYDAAVDLWCDLRKHIELLIDMDMFNSENTRRVAESQFWAAQQRFFKGLLIAAKVAKAVELAHEARQAGEAVVLSLWTTNEAAISRHLQGAGGDSFASGPELTFEQFMTHLPTGRGGQEMSWAVEAVAGILKRLKQLKLPPNPLDELIDRLGGASRVAEMSGRSQRSCKDPATGEVKRQLRQANAGRRAQSQGVAGIESVNVAEQRAFQTGKKLFAIITEAASAGISLHCDRRELREGAAAPKPRRMICLELPWAADKAVQQLGRVHRSNQLHPPKFTCIVTDLAGEARFVSAVAKRLSQLGAMTKGDRRAGFGARGDAFGFGRLDLMSSKYGAAGLGKVMADLLTGKPSIPFNLISWPQGWEEFVEHARTALEVQKLPMQGRDYQDPKTLKKFLNRALGMKCRTQEGFFELLSAHVAKLEEADRRDGLLDTGVVSLNHGGRWGRLQRVSELKTEVLEGVGLELRHLRLERGMSFEMAERLLRQAPEDEERAQGFYLRPLETAASEALLVLRRRAARDSAACYTLIYPHDSPKNQLDGHLCTLARLRSSSLLAVTKEKAQEPWERQHKDSAAQCIHRQRKHHCGNSECRAGLRNLVETMLTGQILVHWDFLCSLLGEKGTSLMRCELTNNTVLIGLMIPRHSLAMVRKTVLERASCDAEPQVEKHWEKLEPKVPKISVDLRHCSDSSDDEVAMQEVISIPGHQSPTDVDSRPAKRHRTMIVASDDE</sequence>
<gene>
    <name evidence="6" type="primary">let-765</name>
    <name evidence="6" type="ORF">SNEC2469_LOCUS16593</name>
</gene>
<proteinExistence type="inferred from homology"/>
<keyword evidence="7" id="KW-1185">Reference proteome</keyword>
<dbReference type="InterPro" id="IPR027417">
    <property type="entry name" value="P-loop_NTPase"/>
</dbReference>
<evidence type="ECO:0000313" key="6">
    <source>
        <dbReference type="EMBL" id="CAE7569694.1"/>
    </source>
</evidence>
<dbReference type="InterPro" id="IPR026741">
    <property type="entry name" value="SNO"/>
</dbReference>
<comment type="caution">
    <text evidence="6">The sequence shown here is derived from an EMBL/GenBank/DDBJ whole genome shotgun (WGS) entry which is preliminary data.</text>
</comment>
<feature type="domain" description="Strawberry notch AAA" evidence="4">
    <location>
        <begin position="154"/>
        <end position="477"/>
    </location>
</feature>
<dbReference type="OrthoDB" id="421838at2759"/>
<accession>A0A812UM61</accession>
<feature type="region of interest" description="Disordered" evidence="2">
    <location>
        <begin position="1170"/>
        <end position="1199"/>
    </location>
</feature>